<gene>
    <name evidence="2" type="primary">LOC107826886</name>
</gene>
<dbReference type="AlphaFoldDB" id="A0A1S4D7P8"/>
<dbReference type="PaxDb" id="4097-A0A1S4D7P8"/>
<reference evidence="2" key="1">
    <citation type="submission" date="2025-08" db="UniProtKB">
        <authorList>
            <consortium name="RefSeq"/>
        </authorList>
    </citation>
    <scope>IDENTIFICATION</scope>
</reference>
<protein>
    <submittedName>
        <fullName evidence="2">Uncharacterized protein</fullName>
    </submittedName>
</protein>
<dbReference type="PANTHER" id="PTHR33325:SF5">
    <property type="entry name" value="TRANSCRIPTION FACTOR INTERACTOR AND REGULATOR CCHC(ZN) FAMILY"/>
    <property type="match status" value="1"/>
</dbReference>
<feature type="region of interest" description="Disordered" evidence="1">
    <location>
        <begin position="207"/>
        <end position="264"/>
    </location>
</feature>
<evidence type="ECO:0000313" key="2">
    <source>
        <dbReference type="RefSeq" id="XP_016509412.1"/>
    </source>
</evidence>
<dbReference type="RefSeq" id="XP_016509412.1">
    <property type="nucleotide sequence ID" value="XM_016653926.1"/>
</dbReference>
<feature type="compositionally biased region" description="Basic and acidic residues" evidence="1">
    <location>
        <begin position="255"/>
        <end position="264"/>
    </location>
</feature>
<name>A0A1S4D7P8_TOBAC</name>
<accession>A0A1S4D7P8</accession>
<evidence type="ECO:0000256" key="1">
    <source>
        <dbReference type="SAM" id="MobiDB-lite"/>
    </source>
</evidence>
<dbReference type="KEGG" id="nta:107826886"/>
<dbReference type="PANTHER" id="PTHR33325">
    <property type="entry name" value="ZINC FINGER, CCHC-TYPE-RELATED"/>
    <property type="match status" value="1"/>
</dbReference>
<sequence>MSNLSKLEFVALDISGKNYLSWVLDAVIHLAAKGLGDTITQAKDPFELWTGLKERYDHLKATILLRARYEWMHLQLQDFKTSAVRRFREVHILEPQALRLQSILCGPQWPHRNRNQVCAIRKDGVQRVGILEEISNVVRGPFCGVGLAPIRDVMNDEDLLEKTLTTFHASNMVLQQQYRERGFKKYYELISCLLVVEQHNTLLLKNHEDRPTGSAPLPEVSTAARRDMSRKRQNNNHGYMNVRGHANGKRRYNSRHRDELGKGVAAECEHLQEKLRSMQSEMD</sequence>
<dbReference type="OrthoDB" id="1737433at2759"/>
<organism evidence="2">
    <name type="scientific">Nicotiana tabacum</name>
    <name type="common">Common tobacco</name>
    <dbReference type="NCBI Taxonomy" id="4097"/>
    <lineage>
        <taxon>Eukaryota</taxon>
        <taxon>Viridiplantae</taxon>
        <taxon>Streptophyta</taxon>
        <taxon>Embryophyta</taxon>
        <taxon>Tracheophyta</taxon>
        <taxon>Spermatophyta</taxon>
        <taxon>Magnoliopsida</taxon>
        <taxon>eudicotyledons</taxon>
        <taxon>Gunneridae</taxon>
        <taxon>Pentapetalae</taxon>
        <taxon>asterids</taxon>
        <taxon>lamiids</taxon>
        <taxon>Solanales</taxon>
        <taxon>Solanaceae</taxon>
        <taxon>Nicotianoideae</taxon>
        <taxon>Nicotianeae</taxon>
        <taxon>Nicotiana</taxon>
    </lineage>
</organism>
<proteinExistence type="predicted"/>